<dbReference type="Pfam" id="PF18493">
    <property type="entry name" value="DUF5617"/>
    <property type="match status" value="1"/>
</dbReference>
<comment type="caution">
    <text evidence="2">The sequence shown here is derived from an EMBL/GenBank/DDBJ whole genome shotgun (WGS) entry which is preliminary data.</text>
</comment>
<dbReference type="EMBL" id="JBHSAB010000021">
    <property type="protein sequence ID" value="MFC3909159.1"/>
    <property type="molecule type" value="Genomic_DNA"/>
</dbReference>
<evidence type="ECO:0000313" key="3">
    <source>
        <dbReference type="Proteomes" id="UP001595758"/>
    </source>
</evidence>
<reference evidence="3" key="1">
    <citation type="journal article" date="2019" name="Int. J. Syst. Evol. Microbiol.">
        <title>The Global Catalogue of Microorganisms (GCM) 10K type strain sequencing project: providing services to taxonomists for standard genome sequencing and annotation.</title>
        <authorList>
            <consortium name="The Broad Institute Genomics Platform"/>
            <consortium name="The Broad Institute Genome Sequencing Center for Infectious Disease"/>
            <person name="Wu L."/>
            <person name="Ma J."/>
        </authorList>
    </citation>
    <scope>NUCLEOTIDE SEQUENCE [LARGE SCALE GENOMIC DNA]</scope>
    <source>
        <strain evidence="3">CCUG 59858</strain>
    </source>
</reference>
<proteinExistence type="predicted"/>
<feature type="domain" description="RavJ-like C-terminal" evidence="1">
    <location>
        <begin position="881"/>
        <end position="969"/>
    </location>
</feature>
<gene>
    <name evidence="2" type="ORF">ACFORL_08755</name>
</gene>
<evidence type="ECO:0000259" key="1">
    <source>
        <dbReference type="Pfam" id="PF18493"/>
    </source>
</evidence>
<keyword evidence="3" id="KW-1185">Reference proteome</keyword>
<protein>
    <submittedName>
        <fullName evidence="2">DUF5617 domain-containing protein</fullName>
    </submittedName>
</protein>
<dbReference type="Proteomes" id="UP001595758">
    <property type="component" value="Unassembled WGS sequence"/>
</dbReference>
<sequence>MSIISQIKQAVDIQDVDVLKRLLNENQDLDLNHITPNKLSILWWALHPPAGKQPAREIIYCLLNTGKIDPFQEYADTFATWYVADKTRFREMPANWLFQVLCVYENNYQQQHVIENEGALERFANDGQNTHDSFVVRAVDSSIVALYQRYQRLAMPVQSLDSFLSQLKPDNHLSGQEIKAAKIACSRIKTQPENRQYAVSETEKTFLTNQQVLNLLWQAVNDANPQAFVAGIDMSPTEVLMRKYQLVKHLAMAQNEYGTNHAACWMGTRNQIVSSLDAIHIDVKIAQEVAVTEKWIGYQYIAYSKKRLEELAQTQPKLFRDYLRFYHLRGLPGGCRQDEKTPEDLQHWVVAAHDQFESEIRGYYQSVKPEQRQITSEKFDSLLALLRDPYSLSETGGLESQLIAGLKKLENILTNLFESNVSLGTNLFGSSKADLQIKVEQIITHYCSGMLTQSTDFIQTMTTEVIDCMPQAITSATLKERLLTGESGALWKSLFERLTPEQTEQRLNHLKVKCIQLISENKNLTHPRYFWLTLADMLIEKFGQDSALAKWFNTLPKSTRQNFSQQILNKYGYSLTEVSEHALIEDAFIFGLEEGYINHLECNQLIIIKDKDLRGFDLSTVDLTHIEFINCDLRLTGIFANPGIKASHIEHNQLDSRFFSNAVKARNVNAVRFAALSPKAENFFGEYEYHEYVLERLIFSGLSSNARLGLPVRDSDLPVIEMIKCIITSPYFTQRHFQDSSTLFRAVESGIMELVRLALDSRHCKAESFFIYKNDYGQRSLNNTTLHAAIARGVGQRNPQILQALLQSPLMTSEVLRVKNGLRDALVSALVSSYPALAYPIMGSKYCTEQMIREALPATQIYSYSTPYGPKILNKYFNLPRAYQDCYQRCEGSELDKACALLVDYTKGDSRILRFFTGHWNRHHIEDVNRILAMVKRKQIVNVDQLLEKLYQIDFFNHPGSLASRTLFIAKEYKKLLLNPEAVQAPDALQSNQGLTMLGS</sequence>
<organism evidence="2 3">
    <name type="scientific">Legionella dresdenensis</name>
    <dbReference type="NCBI Taxonomy" id="450200"/>
    <lineage>
        <taxon>Bacteria</taxon>
        <taxon>Pseudomonadati</taxon>
        <taxon>Pseudomonadota</taxon>
        <taxon>Gammaproteobacteria</taxon>
        <taxon>Legionellales</taxon>
        <taxon>Legionellaceae</taxon>
        <taxon>Legionella</taxon>
    </lineage>
</organism>
<evidence type="ECO:0000313" key="2">
    <source>
        <dbReference type="EMBL" id="MFC3909159.1"/>
    </source>
</evidence>
<dbReference type="RefSeq" id="WP_382343113.1">
    <property type="nucleotide sequence ID" value="NZ_JBHSAB010000021.1"/>
</dbReference>
<dbReference type="InterPro" id="IPR041234">
    <property type="entry name" value="RavJ-like_C"/>
</dbReference>
<name>A0ABV8CGN9_9GAMM</name>
<accession>A0ABV8CGN9</accession>